<dbReference type="KEGG" id="kus:B9G99_07865"/>
<dbReference type="EMBL" id="CP021323">
    <property type="protein sequence ID" value="ARS52804.1"/>
    <property type="molecule type" value="Genomic_DNA"/>
</dbReference>
<reference evidence="1 2" key="1">
    <citation type="journal article" date="2017" name="Int. J. Syst. Evol. Microbiol.">
        <title>Kushneria konosiri sp. nov., isolated from the Korean salt-fermented seafood Daemi-jeot.</title>
        <authorList>
            <person name="Yun J.H."/>
            <person name="Park S.K."/>
            <person name="Lee J.Y."/>
            <person name="Jung M.J."/>
            <person name="Bae J.W."/>
        </authorList>
    </citation>
    <scope>NUCLEOTIDE SEQUENCE [LARGE SCALE GENOMIC DNA]</scope>
    <source>
        <strain evidence="1 2">X49</strain>
    </source>
</reference>
<dbReference type="Proteomes" id="UP000250025">
    <property type="component" value="Chromosome"/>
</dbReference>
<dbReference type="AlphaFoldDB" id="A0A2Z2H630"/>
<name>A0A2Z2H630_9GAMM</name>
<organism evidence="1 2">
    <name type="scientific">Kushneria konosiri</name>
    <dbReference type="NCBI Taxonomy" id="698828"/>
    <lineage>
        <taxon>Bacteria</taxon>
        <taxon>Pseudomonadati</taxon>
        <taxon>Pseudomonadota</taxon>
        <taxon>Gammaproteobacteria</taxon>
        <taxon>Oceanospirillales</taxon>
        <taxon>Halomonadaceae</taxon>
        <taxon>Kushneria</taxon>
    </lineage>
</organism>
<sequence>MQKGLTSREREVRPLCLSSNRSMAPERRTFAAGKRVDPIRDVIAPLESRPRPRCHDDLHLPRHCRFFPFITEG</sequence>
<keyword evidence="2" id="KW-1185">Reference proteome</keyword>
<protein>
    <submittedName>
        <fullName evidence="1">Uncharacterized protein</fullName>
    </submittedName>
</protein>
<accession>A0A2Z2H630</accession>
<gene>
    <name evidence="1" type="ORF">B9G99_07865</name>
</gene>
<evidence type="ECO:0000313" key="2">
    <source>
        <dbReference type="Proteomes" id="UP000250025"/>
    </source>
</evidence>
<evidence type="ECO:0000313" key="1">
    <source>
        <dbReference type="EMBL" id="ARS52804.1"/>
    </source>
</evidence>
<proteinExistence type="predicted"/>